<comment type="caution">
    <text evidence="3">The sequence shown here is derived from an EMBL/GenBank/DDBJ whole genome shotgun (WGS) entry which is preliminary data.</text>
</comment>
<organism evidence="3 4">
    <name type="scientific">Massilia psychrophila</name>
    <dbReference type="NCBI Taxonomy" id="1603353"/>
    <lineage>
        <taxon>Bacteria</taxon>
        <taxon>Pseudomonadati</taxon>
        <taxon>Pseudomonadota</taxon>
        <taxon>Betaproteobacteria</taxon>
        <taxon>Burkholderiales</taxon>
        <taxon>Oxalobacteraceae</taxon>
        <taxon>Telluria group</taxon>
        <taxon>Massilia</taxon>
    </lineage>
</organism>
<feature type="transmembrane region" description="Helical" evidence="2">
    <location>
        <begin position="65"/>
        <end position="92"/>
    </location>
</feature>
<sequence length="466" mass="49421">MNTLKESPETTELAPVPAHQRIEALDVVRGFALIGICLMNIEFFNRPPATLGQGMPAGLTGIDWLASYFVAYFVAGKFWTIFSLLFGMGFAVMLERAESAGRGFLKPYMRRIAALAVFGALHHIFLFAGDILFSYAVAAAFLLVVLYGTWKWLLAGLVVTIGVAFVPGFGPAAGGTAAALVFSGLIAIYMRNEKRPLTLSVMSLILLVLGAIGAIVATVMWTLNVGPAEPRGPITAVSALLLLLSFLANKYRNPIEARSWRAGATMYLFFATMMTIGGAVEYFTPPEPVTPAAAVSVPAVAAAKVAAPLGAGAKADPNKPDPKKAAAKAPPTEAEKKAERAAERAKQLKKRAEETATETRVMSSGSYLELVKLRIDHFGEHAPKGVGMALFLIGMFLLGAWFIRSGAMQNISAYQPLFRKLAFIGLPVGIGMGLLGSLIATTHVPGARHDGFGLASGLLTIGNLPA</sequence>
<evidence type="ECO:0008006" key="5">
    <source>
        <dbReference type="Google" id="ProtNLM"/>
    </source>
</evidence>
<dbReference type="Proteomes" id="UP000228593">
    <property type="component" value="Unassembled WGS sequence"/>
</dbReference>
<proteinExistence type="predicted"/>
<dbReference type="PANTHER" id="PTHR30590:SF2">
    <property type="entry name" value="INNER MEMBRANE PROTEIN"/>
    <property type="match status" value="1"/>
</dbReference>
<protein>
    <recommendedName>
        <fullName evidence="5">DUF418 domain-containing protein</fullName>
    </recommendedName>
</protein>
<dbReference type="RefSeq" id="WP_099915838.1">
    <property type="nucleotide sequence ID" value="NZ_BMHS01000014.1"/>
</dbReference>
<evidence type="ECO:0000313" key="3">
    <source>
        <dbReference type="EMBL" id="PIL40028.1"/>
    </source>
</evidence>
<feature type="transmembrane region" description="Helical" evidence="2">
    <location>
        <begin position="385"/>
        <end position="403"/>
    </location>
</feature>
<feature type="transmembrane region" description="Helical" evidence="2">
    <location>
        <begin position="197"/>
        <end position="220"/>
    </location>
</feature>
<dbReference type="AlphaFoldDB" id="A0A2G8T2X2"/>
<feature type="transmembrane region" description="Helical" evidence="2">
    <location>
        <begin position="113"/>
        <end position="146"/>
    </location>
</feature>
<evidence type="ECO:0000256" key="1">
    <source>
        <dbReference type="SAM" id="MobiDB-lite"/>
    </source>
</evidence>
<feature type="compositionally biased region" description="Basic and acidic residues" evidence="1">
    <location>
        <begin position="333"/>
        <end position="354"/>
    </location>
</feature>
<gene>
    <name evidence="3" type="ORF">CR103_09920</name>
</gene>
<dbReference type="PANTHER" id="PTHR30590">
    <property type="entry name" value="INNER MEMBRANE PROTEIN"/>
    <property type="match status" value="1"/>
</dbReference>
<name>A0A2G8T2X2_9BURK</name>
<keyword evidence="2" id="KW-0812">Transmembrane</keyword>
<dbReference type="InterPro" id="IPR052529">
    <property type="entry name" value="Bact_Transport_Assoc"/>
</dbReference>
<dbReference type="OrthoDB" id="9807744at2"/>
<feature type="transmembrane region" description="Helical" evidence="2">
    <location>
        <begin position="232"/>
        <end position="248"/>
    </location>
</feature>
<keyword evidence="2" id="KW-0472">Membrane</keyword>
<dbReference type="EMBL" id="PDOB01000012">
    <property type="protein sequence ID" value="PIL40028.1"/>
    <property type="molecule type" value="Genomic_DNA"/>
</dbReference>
<feature type="transmembrane region" description="Helical" evidence="2">
    <location>
        <begin position="423"/>
        <end position="444"/>
    </location>
</feature>
<evidence type="ECO:0000313" key="4">
    <source>
        <dbReference type="Proteomes" id="UP000228593"/>
    </source>
</evidence>
<accession>A0A2G8T2X2</accession>
<feature type="transmembrane region" description="Helical" evidence="2">
    <location>
        <begin position="260"/>
        <end position="280"/>
    </location>
</feature>
<keyword evidence="2" id="KW-1133">Transmembrane helix</keyword>
<reference evidence="3 4" key="1">
    <citation type="submission" date="2017-10" db="EMBL/GenBank/DDBJ databases">
        <title>Massilia psychrophilum sp. nov., a novel purple-pigmented bacterium isolated from Tianshan glacier, Xinjiang Municipality, China.</title>
        <authorList>
            <person name="Wang H."/>
        </authorList>
    </citation>
    <scope>NUCLEOTIDE SEQUENCE [LARGE SCALE GENOMIC DNA]</scope>
    <source>
        <strain evidence="3 4">JCM 30813</strain>
    </source>
</reference>
<feature type="region of interest" description="Disordered" evidence="1">
    <location>
        <begin position="311"/>
        <end position="357"/>
    </location>
</feature>
<feature type="transmembrane region" description="Helical" evidence="2">
    <location>
        <begin position="152"/>
        <end position="185"/>
    </location>
</feature>
<evidence type="ECO:0000256" key="2">
    <source>
        <dbReference type="SAM" id="Phobius"/>
    </source>
</evidence>
<keyword evidence="4" id="KW-1185">Reference proteome</keyword>